<dbReference type="SMART" id="SM00054">
    <property type="entry name" value="EFh"/>
    <property type="match status" value="2"/>
</dbReference>
<keyword evidence="6" id="KW-0106">Calcium</keyword>
<feature type="binding site" evidence="9">
    <location>
        <position position="83"/>
    </location>
    <ligand>
        <name>ATP</name>
        <dbReference type="ChEBI" id="CHEBI:30616"/>
    </ligand>
</feature>
<keyword evidence="13" id="KW-1185">Reference proteome</keyword>
<dbReference type="PANTHER" id="PTHR24349">
    <property type="entry name" value="SERINE/THREONINE-PROTEIN KINASE"/>
    <property type="match status" value="1"/>
</dbReference>
<evidence type="ECO:0000313" key="13">
    <source>
        <dbReference type="Proteomes" id="UP001189429"/>
    </source>
</evidence>
<dbReference type="Proteomes" id="UP001189429">
    <property type="component" value="Unassembled WGS sequence"/>
</dbReference>
<dbReference type="Pfam" id="PF00069">
    <property type="entry name" value="Pkinase"/>
    <property type="match status" value="1"/>
</dbReference>
<evidence type="ECO:0000256" key="3">
    <source>
        <dbReference type="ARBA" id="ARBA00022679"/>
    </source>
</evidence>
<keyword evidence="3" id="KW-0808">Transferase</keyword>
<dbReference type="PROSITE" id="PS50222">
    <property type="entry name" value="EF_HAND_2"/>
    <property type="match status" value="1"/>
</dbReference>
<evidence type="ECO:0000256" key="4">
    <source>
        <dbReference type="ARBA" id="ARBA00022741"/>
    </source>
</evidence>
<organism evidence="12 13">
    <name type="scientific">Prorocentrum cordatum</name>
    <dbReference type="NCBI Taxonomy" id="2364126"/>
    <lineage>
        <taxon>Eukaryota</taxon>
        <taxon>Sar</taxon>
        <taxon>Alveolata</taxon>
        <taxon>Dinophyceae</taxon>
        <taxon>Prorocentrales</taxon>
        <taxon>Prorocentraceae</taxon>
        <taxon>Prorocentrum</taxon>
    </lineage>
</organism>
<evidence type="ECO:0000256" key="6">
    <source>
        <dbReference type="ARBA" id="ARBA00022837"/>
    </source>
</evidence>
<gene>
    <name evidence="12" type="ORF">PCOR1329_LOCUS65434</name>
</gene>
<evidence type="ECO:0000256" key="5">
    <source>
        <dbReference type="ARBA" id="ARBA00022777"/>
    </source>
</evidence>
<dbReference type="InterPro" id="IPR008271">
    <property type="entry name" value="Ser/Thr_kinase_AS"/>
</dbReference>
<dbReference type="SUPFAM" id="SSF47473">
    <property type="entry name" value="EF-hand"/>
    <property type="match status" value="1"/>
</dbReference>
<dbReference type="InterPro" id="IPR050205">
    <property type="entry name" value="CDPK_Ser/Thr_kinases"/>
</dbReference>
<comment type="caution">
    <text evidence="12">The sequence shown here is derived from an EMBL/GenBank/DDBJ whole genome shotgun (WGS) entry which is preliminary data.</text>
</comment>
<dbReference type="PROSITE" id="PS00018">
    <property type="entry name" value="EF_HAND_1"/>
    <property type="match status" value="2"/>
</dbReference>
<dbReference type="InterPro" id="IPR002048">
    <property type="entry name" value="EF_hand_dom"/>
</dbReference>
<evidence type="ECO:0000256" key="1">
    <source>
        <dbReference type="ARBA" id="ARBA00001946"/>
    </source>
</evidence>
<evidence type="ECO:0000259" key="10">
    <source>
        <dbReference type="PROSITE" id="PS50011"/>
    </source>
</evidence>
<keyword evidence="7 9" id="KW-0067">ATP-binding</keyword>
<evidence type="ECO:0008006" key="14">
    <source>
        <dbReference type="Google" id="ProtNLM"/>
    </source>
</evidence>
<proteinExistence type="inferred from homology"/>
<evidence type="ECO:0000259" key="11">
    <source>
        <dbReference type="PROSITE" id="PS50222"/>
    </source>
</evidence>
<keyword evidence="5" id="KW-0418">Kinase</keyword>
<dbReference type="Pfam" id="PF13405">
    <property type="entry name" value="EF-hand_6"/>
    <property type="match status" value="1"/>
</dbReference>
<protein>
    <recommendedName>
        <fullName evidence="14">Non-specific serine/threonine protein kinase</fullName>
    </recommendedName>
</protein>
<evidence type="ECO:0000256" key="2">
    <source>
        <dbReference type="ARBA" id="ARBA00022527"/>
    </source>
</evidence>
<dbReference type="InterPro" id="IPR017441">
    <property type="entry name" value="Protein_kinase_ATP_BS"/>
</dbReference>
<reference evidence="12" key="1">
    <citation type="submission" date="2023-10" db="EMBL/GenBank/DDBJ databases">
        <authorList>
            <person name="Chen Y."/>
            <person name="Shah S."/>
            <person name="Dougan E. K."/>
            <person name="Thang M."/>
            <person name="Chan C."/>
        </authorList>
    </citation>
    <scope>NUCLEOTIDE SEQUENCE [LARGE SCALE GENOMIC DNA]</scope>
</reference>
<dbReference type="InterPro" id="IPR011009">
    <property type="entry name" value="Kinase-like_dom_sf"/>
</dbReference>
<dbReference type="InterPro" id="IPR011992">
    <property type="entry name" value="EF-hand-dom_pair"/>
</dbReference>
<dbReference type="PROSITE" id="PS00107">
    <property type="entry name" value="PROTEIN_KINASE_ATP"/>
    <property type="match status" value="1"/>
</dbReference>
<feature type="non-terminal residue" evidence="12">
    <location>
        <position position="1"/>
    </location>
</feature>
<comment type="cofactor">
    <cofactor evidence="1">
        <name>Mg(2+)</name>
        <dbReference type="ChEBI" id="CHEBI:18420"/>
    </cofactor>
</comment>
<dbReference type="EMBL" id="CAUYUJ010018382">
    <property type="protein sequence ID" value="CAK0883161.1"/>
    <property type="molecule type" value="Genomic_DNA"/>
</dbReference>
<dbReference type="CDD" id="cd00051">
    <property type="entry name" value="EFh"/>
    <property type="match status" value="1"/>
</dbReference>
<dbReference type="SMART" id="SM00220">
    <property type="entry name" value="S_TKc"/>
    <property type="match status" value="1"/>
</dbReference>
<feature type="domain" description="EF-hand" evidence="11">
    <location>
        <begin position="502"/>
        <end position="537"/>
    </location>
</feature>
<dbReference type="InterPro" id="IPR018247">
    <property type="entry name" value="EF_Hand_1_Ca_BS"/>
</dbReference>
<evidence type="ECO:0000256" key="9">
    <source>
        <dbReference type="PROSITE-ProRule" id="PRU10141"/>
    </source>
</evidence>
<feature type="domain" description="Protein kinase" evidence="10">
    <location>
        <begin position="54"/>
        <end position="319"/>
    </location>
</feature>
<keyword evidence="2" id="KW-0723">Serine/threonine-protein kinase</keyword>
<name>A0ABN9WE26_9DINO</name>
<keyword evidence="4 9" id="KW-0547">Nucleotide-binding</keyword>
<sequence>RSKRDAFSAPCTTYEGSQEDMKRLQELTCGVAGGFGRAMFIKECRSQATLQKKYRMEEELGRGATAIVYRAVTERTGQDVAVKVINKEHVANAQMLTNEIAIHKATDHPNVLRLLETFEDDCRLYLVSELCEGGDLWKFLAAYSDEFSSGLPEEDALVVFQQVVNVVVYLHSRGIVHRDLKPGNFLIPSASSGLDGFKRDGRAMIVKLTDFGVSAYGGAENCSGKHKLTRRVGTEGFMAPEILKCQPYNEKADVFSMGCILHMLLTGHPPKQKEDGTYVFSKIRLRFMSEGVRELLHLMTATRPEDRPSAREVFQMPVLQSMRTGRMATSARLDSTLLDRMYAYSSFPLLKKAAIVAMVTRTENLDDRDFSPVIQKFMSLLQHEATGIVVDDVYDALCTELLGNMRDMVRDTLRRQAASGAGMAGPSCRAAPLSRRRRARTKEARAGAQLAADGGCCPLTARFCSELRADVKDLLEKIDVSGSGCISYSEWLAATIDPAWYTDGERIRSAFRLFDTDGDGLLNAEDLKRIIPDVFEKLAAEEVLEESQLSAKQKSWISPEHWQLLLQTDTPSKFRLKRIAKGLEDPLVGTASSLDVPDSLPPPSF</sequence>
<dbReference type="SUPFAM" id="SSF56112">
    <property type="entry name" value="Protein kinase-like (PK-like)"/>
    <property type="match status" value="1"/>
</dbReference>
<dbReference type="Gene3D" id="1.10.510.10">
    <property type="entry name" value="Transferase(Phosphotransferase) domain 1"/>
    <property type="match status" value="1"/>
</dbReference>
<dbReference type="InterPro" id="IPR000719">
    <property type="entry name" value="Prot_kinase_dom"/>
</dbReference>
<dbReference type="PROSITE" id="PS50011">
    <property type="entry name" value="PROTEIN_KINASE_DOM"/>
    <property type="match status" value="1"/>
</dbReference>
<evidence type="ECO:0000313" key="12">
    <source>
        <dbReference type="EMBL" id="CAK0883161.1"/>
    </source>
</evidence>
<evidence type="ECO:0000256" key="8">
    <source>
        <dbReference type="ARBA" id="ARBA00024334"/>
    </source>
</evidence>
<dbReference type="PROSITE" id="PS00108">
    <property type="entry name" value="PROTEIN_KINASE_ST"/>
    <property type="match status" value="1"/>
</dbReference>
<evidence type="ECO:0000256" key="7">
    <source>
        <dbReference type="ARBA" id="ARBA00022840"/>
    </source>
</evidence>
<dbReference type="Gene3D" id="1.10.238.10">
    <property type="entry name" value="EF-hand"/>
    <property type="match status" value="2"/>
</dbReference>
<comment type="similarity">
    <text evidence="8">Belongs to the protein kinase superfamily. Ser/Thr protein kinase family. CDPK subfamily.</text>
</comment>
<accession>A0ABN9WE26</accession>